<keyword evidence="8" id="KW-1185">Reference proteome</keyword>
<dbReference type="Pfam" id="PF00004">
    <property type="entry name" value="AAA"/>
    <property type="match status" value="1"/>
</dbReference>
<evidence type="ECO:0000313" key="7">
    <source>
        <dbReference type="EMBL" id="KAF7120740.1"/>
    </source>
</evidence>
<dbReference type="Gene3D" id="1.10.8.60">
    <property type="match status" value="1"/>
</dbReference>
<evidence type="ECO:0000256" key="1">
    <source>
        <dbReference type="ARBA" id="ARBA00004370"/>
    </source>
</evidence>
<accession>A0A834G0B9</accession>
<dbReference type="InterPro" id="IPR050304">
    <property type="entry name" value="MT-severing_AAA_ATPase"/>
</dbReference>
<dbReference type="FunFam" id="1.10.8.60:FF:000015">
    <property type="entry name" value="vacuolar protein sorting-associated protein 4A"/>
    <property type="match status" value="1"/>
</dbReference>
<dbReference type="GO" id="GO:0016020">
    <property type="term" value="C:membrane"/>
    <property type="evidence" value="ECO:0007669"/>
    <property type="project" value="UniProtKB-SubCell"/>
</dbReference>
<dbReference type="Pfam" id="PF09336">
    <property type="entry name" value="Vps4_C"/>
    <property type="match status" value="1"/>
</dbReference>
<comment type="caution">
    <text evidence="7">The sequence shown here is derived from an EMBL/GenBank/DDBJ whole genome shotgun (WGS) entry which is preliminary data.</text>
</comment>
<dbReference type="AlphaFoldDB" id="A0A834G0B9"/>
<evidence type="ECO:0000313" key="8">
    <source>
        <dbReference type="Proteomes" id="UP000626092"/>
    </source>
</evidence>
<dbReference type="InterPro" id="IPR003959">
    <property type="entry name" value="ATPase_AAA_core"/>
</dbReference>
<organism evidence="7 8">
    <name type="scientific">Rhododendron simsii</name>
    <name type="common">Sims's rhododendron</name>
    <dbReference type="NCBI Taxonomy" id="118357"/>
    <lineage>
        <taxon>Eukaryota</taxon>
        <taxon>Viridiplantae</taxon>
        <taxon>Streptophyta</taxon>
        <taxon>Embryophyta</taxon>
        <taxon>Tracheophyta</taxon>
        <taxon>Spermatophyta</taxon>
        <taxon>Magnoliopsida</taxon>
        <taxon>eudicotyledons</taxon>
        <taxon>Gunneridae</taxon>
        <taxon>Pentapetalae</taxon>
        <taxon>asterids</taxon>
        <taxon>Ericales</taxon>
        <taxon>Ericaceae</taxon>
        <taxon>Ericoideae</taxon>
        <taxon>Rhodoreae</taxon>
        <taxon>Rhododendron</taxon>
    </lineage>
</organism>
<dbReference type="SUPFAM" id="SSF52540">
    <property type="entry name" value="P-loop containing nucleoside triphosphate hydrolases"/>
    <property type="match status" value="1"/>
</dbReference>
<dbReference type="InterPro" id="IPR007330">
    <property type="entry name" value="MIT_dom"/>
</dbReference>
<evidence type="ECO:0000256" key="5">
    <source>
        <dbReference type="SAM" id="MobiDB-lite"/>
    </source>
</evidence>
<dbReference type="Pfam" id="PF04212">
    <property type="entry name" value="MIT"/>
    <property type="match status" value="1"/>
</dbReference>
<dbReference type="CDD" id="cd02678">
    <property type="entry name" value="MIT_VPS4"/>
    <property type="match status" value="1"/>
</dbReference>
<comment type="similarity">
    <text evidence="2">Belongs to the AAA ATPase family.</text>
</comment>
<dbReference type="InterPro" id="IPR041569">
    <property type="entry name" value="AAA_lid_3"/>
</dbReference>
<feature type="domain" description="MIT" evidence="6">
    <location>
        <begin position="2"/>
        <end position="79"/>
    </location>
</feature>
<keyword evidence="4" id="KW-0067">ATP-binding</keyword>
<keyword evidence="3" id="KW-0547">Nucleotide-binding</keyword>
<dbReference type="InterPro" id="IPR045253">
    <property type="entry name" value="VPS4_MIT"/>
</dbReference>
<dbReference type="FunFam" id="1.20.58.80:FF:000007">
    <property type="entry name" value="Suppressor of K+ transport growth defect 1"/>
    <property type="match status" value="1"/>
</dbReference>
<dbReference type="GO" id="GO:0016887">
    <property type="term" value="F:ATP hydrolysis activity"/>
    <property type="evidence" value="ECO:0007669"/>
    <property type="project" value="InterPro"/>
</dbReference>
<protein>
    <recommendedName>
        <fullName evidence="6">MIT domain-containing protein</fullName>
    </recommendedName>
</protein>
<feature type="region of interest" description="Disordered" evidence="5">
    <location>
        <begin position="73"/>
        <end position="118"/>
    </location>
</feature>
<evidence type="ECO:0000256" key="2">
    <source>
        <dbReference type="ARBA" id="ARBA00006914"/>
    </source>
</evidence>
<dbReference type="GO" id="GO:0005524">
    <property type="term" value="F:ATP binding"/>
    <property type="evidence" value="ECO:0007669"/>
    <property type="project" value="UniProtKB-KW"/>
</dbReference>
<dbReference type="Gene3D" id="3.40.50.300">
    <property type="entry name" value="P-loop containing nucleotide triphosphate hydrolases"/>
    <property type="match status" value="1"/>
</dbReference>
<dbReference type="GO" id="GO:0016197">
    <property type="term" value="P:endosomal transport"/>
    <property type="evidence" value="ECO:0007669"/>
    <property type="project" value="TreeGrafter"/>
</dbReference>
<dbReference type="InterPro" id="IPR036181">
    <property type="entry name" value="MIT_dom_sf"/>
</dbReference>
<dbReference type="SUPFAM" id="SSF116846">
    <property type="entry name" value="MIT domain"/>
    <property type="match status" value="1"/>
</dbReference>
<sequence>MYSNFKEQAIEYVKQAVLEDNAGNYAKAFPLYMNALEYFKTHLKYEKNPKIKEAITQKFTEYLRRAEEIRAVLDDGGAGPGPNGGDAAVATRPKTKGKDGGGEGGGGDGEDPEQSKLRSGLNSAIVREKPNVKWNDVAGLESAKQALQEAVILPVKFPQFFVGKRRPWRAFLLYGPPGTGKSYLAKAVATEADSTFFRDLSMPGKLGLDYKPPFVPLLPIMYVVYGLPNTSLRYLKNERLILPRGFAFDHGGLEGDAPVHLGDTPHNLTESDFESLARKTEGFSGSDIAVCVKDVLFEPVRKTQDAMYFVKTPDDLLMPCGPKQPGAVQTTMQDLDAKGLASKILPPPITKADFDKVLARQRPTVSKADLDVHERFTKEFGEDG</sequence>
<dbReference type="PANTHER" id="PTHR23074:SF159">
    <property type="entry name" value="PROTEIN SUPPRESSOR OF K(+) TRANSPORT GROWTH DEFECT 1"/>
    <property type="match status" value="1"/>
</dbReference>
<dbReference type="EMBL" id="WJXA01000013">
    <property type="protein sequence ID" value="KAF7120740.1"/>
    <property type="molecule type" value="Genomic_DNA"/>
</dbReference>
<dbReference type="GO" id="GO:0007033">
    <property type="term" value="P:vacuole organization"/>
    <property type="evidence" value="ECO:0007669"/>
    <property type="project" value="TreeGrafter"/>
</dbReference>
<evidence type="ECO:0000256" key="4">
    <source>
        <dbReference type="ARBA" id="ARBA00022840"/>
    </source>
</evidence>
<dbReference type="PANTHER" id="PTHR23074">
    <property type="entry name" value="AAA DOMAIN-CONTAINING"/>
    <property type="match status" value="1"/>
</dbReference>
<gene>
    <name evidence="7" type="ORF">RHSIM_Rhsim13G0110000</name>
</gene>
<dbReference type="Pfam" id="PF17862">
    <property type="entry name" value="AAA_lid_3"/>
    <property type="match status" value="1"/>
</dbReference>
<dbReference type="SMART" id="SM00745">
    <property type="entry name" value="MIT"/>
    <property type="match status" value="1"/>
</dbReference>
<dbReference type="InterPro" id="IPR027417">
    <property type="entry name" value="P-loop_NTPase"/>
</dbReference>
<reference evidence="7" key="1">
    <citation type="submission" date="2019-11" db="EMBL/GenBank/DDBJ databases">
        <authorList>
            <person name="Liu Y."/>
            <person name="Hou J."/>
            <person name="Li T.-Q."/>
            <person name="Guan C.-H."/>
            <person name="Wu X."/>
            <person name="Wu H.-Z."/>
            <person name="Ling F."/>
            <person name="Zhang R."/>
            <person name="Shi X.-G."/>
            <person name="Ren J.-P."/>
            <person name="Chen E.-F."/>
            <person name="Sun J.-M."/>
        </authorList>
    </citation>
    <scope>NUCLEOTIDE SEQUENCE</scope>
    <source>
        <strain evidence="7">Adult_tree_wgs_1</strain>
        <tissue evidence="7">Leaves</tissue>
    </source>
</reference>
<dbReference type="OrthoDB" id="29072at2759"/>
<dbReference type="InterPro" id="IPR015415">
    <property type="entry name" value="Spast_Vps4_C"/>
</dbReference>
<name>A0A834G0B9_RHOSS</name>
<proteinExistence type="inferred from homology"/>
<evidence type="ECO:0000256" key="3">
    <source>
        <dbReference type="ARBA" id="ARBA00022741"/>
    </source>
</evidence>
<dbReference type="Proteomes" id="UP000626092">
    <property type="component" value="Unassembled WGS sequence"/>
</dbReference>
<dbReference type="Gene3D" id="1.20.58.80">
    <property type="entry name" value="Phosphotransferase system, lactose/cellobiose-type IIA subunit"/>
    <property type="match status" value="1"/>
</dbReference>
<comment type="subcellular location">
    <subcellularLocation>
        <location evidence="1">Membrane</location>
    </subcellularLocation>
</comment>
<evidence type="ECO:0000259" key="6">
    <source>
        <dbReference type="SMART" id="SM00745"/>
    </source>
</evidence>